<evidence type="ECO:0000256" key="1">
    <source>
        <dbReference type="SAM" id="Coils"/>
    </source>
</evidence>
<evidence type="ECO:0000313" key="4">
    <source>
        <dbReference type="EMBL" id="MBB6100080.1"/>
    </source>
</evidence>
<evidence type="ECO:0000313" key="5">
    <source>
        <dbReference type="Proteomes" id="UP000569951"/>
    </source>
</evidence>
<keyword evidence="1" id="KW-0175">Coiled coil</keyword>
<dbReference type="InterPro" id="IPR048736">
    <property type="entry name" value="SlpA_C"/>
</dbReference>
<feature type="domain" description="SLH" evidence="3">
    <location>
        <begin position="34"/>
        <end position="97"/>
    </location>
</feature>
<proteinExistence type="predicted"/>
<feature type="coiled-coil region" evidence="1">
    <location>
        <begin position="157"/>
        <end position="198"/>
    </location>
</feature>
<reference evidence="4 5" key="1">
    <citation type="submission" date="2020-08" db="EMBL/GenBank/DDBJ databases">
        <title>Genomic Encyclopedia of Type Strains, Phase IV (KMG-IV): sequencing the most valuable type-strain genomes for metagenomic binning, comparative biology and taxonomic classification.</title>
        <authorList>
            <person name="Goeker M."/>
        </authorList>
    </citation>
    <scope>NUCLEOTIDE SEQUENCE [LARGE SCALE GENOMIC DNA]</scope>
    <source>
        <strain evidence="4 5">DSM 21458</strain>
    </source>
</reference>
<dbReference type="EMBL" id="JACHHG010000021">
    <property type="protein sequence ID" value="MBB6100080.1"/>
    <property type="molecule type" value="Genomic_DNA"/>
</dbReference>
<dbReference type="Pfam" id="PF00395">
    <property type="entry name" value="SLH"/>
    <property type="match status" value="1"/>
</dbReference>
<keyword evidence="2" id="KW-0732">Signal</keyword>
<dbReference type="PANTHER" id="PTHR43308">
    <property type="entry name" value="OUTER MEMBRANE PROTEIN ALPHA-RELATED"/>
    <property type="match status" value="1"/>
</dbReference>
<dbReference type="InterPro" id="IPR051465">
    <property type="entry name" value="Cell_Envelope_Struct_Comp"/>
</dbReference>
<name>A0A841I6P3_9DEIO</name>
<keyword evidence="5" id="KW-1185">Reference proteome</keyword>
<dbReference type="AlphaFoldDB" id="A0A841I6P3"/>
<feature type="chain" id="PRO_5032499740" evidence="2">
    <location>
        <begin position="20"/>
        <end position="947"/>
    </location>
</feature>
<dbReference type="RefSeq" id="WP_183988817.1">
    <property type="nucleotide sequence ID" value="NZ_JACHHG010000021.1"/>
</dbReference>
<sequence>MKIKALLALTAALSFGALAQTAAPATPAATPAAPAPALSDVPAGHWAKDAVDQLVAKGIITGFPDGTFRGNEGLTRYQAALIIARVLEQVAAGSVTLDDETVTTLRNAVQELAADLAALGVRVADLEDNAVTKDDFARLEEQVNTLAGATGSDPEALKELTDQLEAASIAADTALAQATELQDKFEALDGRVSELAAEVEANAASIAALNDLTVLLNQDILSLQDRVTALETEGVTPDDLEALREFSTLTRRDLTALTDRVEGIDTRVAALESAPKFSISGNVEANYGQFRLTSGSTNFDVDRLLLSGFMGTTFSSGQGCVTTTVNGTTGVNPDAAYFPAARVSCTDTNQELTNGDFNVTLSVKNLTTLNGTVKVNEASVTLGTTLFENPGSTTTAVDVETIEVKGAIDAQNFTVRYDNGYDNNSNFFFNPYLFSNDNDTEKTVRRQGVVFSIDAAKLPLAPKITAVVGTAYPNADRTTLISGTPPVATPAVPLDGNYFGVRAAVNPFGLGELGLAFAQNNNNVTAMGNRNALGADFKFAVGPVNLEGAYVASMPWNQGFDGRDQAFYTDATVNIGPVELKGNFRAIDPQFENGVAGMSANDAVYYGGLAGSKSKAPYSADQVGYGVDAKATFGIFNVGGYYERVTAYDAGQSVDQSFGVNAKVNVFAGFNILAYYNNITTDGNQVAFDGDYGAFYYNVDYDKTMRYSTSFGARLAHDGKAANALVPNLNLDVVYTNFYDTTAQSFGNNDIQVYADYNAKFGGVTVKPLARFHSVSGANTTDYTAYKVGAQVTTDPFDIVLKPSLDVAAVTRSTNINEGAQSGTSISELFARAGLTFNEFLAPNTKFSVGYSYYQASNISSIATGASESGSSATFSPAADRIFRSPGSGAANPLNPTAGTASGNVNGIYSQLDFNGLKLSYGIFNLNPNGGATSTAQAFKVGYNLKF</sequence>
<comment type="caution">
    <text evidence="4">The sequence shown here is derived from an EMBL/GenBank/DDBJ whole genome shotgun (WGS) entry which is preliminary data.</text>
</comment>
<dbReference type="Gene3D" id="1.20.5.340">
    <property type="match status" value="1"/>
</dbReference>
<accession>A0A841I6P3</accession>
<organism evidence="4 5">
    <name type="scientific">Deinobacterium chartae</name>
    <dbReference type="NCBI Taxonomy" id="521158"/>
    <lineage>
        <taxon>Bacteria</taxon>
        <taxon>Thermotogati</taxon>
        <taxon>Deinococcota</taxon>
        <taxon>Deinococci</taxon>
        <taxon>Deinococcales</taxon>
        <taxon>Deinococcaceae</taxon>
        <taxon>Deinobacterium</taxon>
    </lineage>
</organism>
<feature type="signal peptide" evidence="2">
    <location>
        <begin position="1"/>
        <end position="19"/>
    </location>
</feature>
<evidence type="ECO:0000259" key="3">
    <source>
        <dbReference type="PROSITE" id="PS51272"/>
    </source>
</evidence>
<evidence type="ECO:0000256" key="2">
    <source>
        <dbReference type="SAM" id="SignalP"/>
    </source>
</evidence>
<dbReference type="Pfam" id="PF21620">
    <property type="entry name" value="SlpA_C"/>
    <property type="match status" value="1"/>
</dbReference>
<dbReference type="Proteomes" id="UP000569951">
    <property type="component" value="Unassembled WGS sequence"/>
</dbReference>
<protein>
    <submittedName>
        <fullName evidence="4">Putative nucleic acid-binding Zn-ribbon protein</fullName>
    </submittedName>
</protein>
<dbReference type="PANTHER" id="PTHR43308:SF1">
    <property type="entry name" value="OUTER MEMBRANE PROTEIN ALPHA"/>
    <property type="match status" value="1"/>
</dbReference>
<gene>
    <name evidence="4" type="ORF">HNR42_003545</name>
</gene>
<dbReference type="InterPro" id="IPR001119">
    <property type="entry name" value="SLH_dom"/>
</dbReference>
<dbReference type="PROSITE" id="PS51272">
    <property type="entry name" value="SLH"/>
    <property type="match status" value="1"/>
</dbReference>